<dbReference type="InterPro" id="IPR004100">
    <property type="entry name" value="ATPase_F1/V1/A1_a/bsu_N"/>
</dbReference>
<dbReference type="Pfam" id="PF02874">
    <property type="entry name" value="ATP-synt_ab_N"/>
    <property type="match status" value="1"/>
</dbReference>
<dbReference type="PANTHER" id="PTHR15184:SF71">
    <property type="entry name" value="ATP SYNTHASE SUBUNIT BETA, MITOCHONDRIAL"/>
    <property type="match status" value="1"/>
</dbReference>
<comment type="subcellular location">
    <subcellularLocation>
        <location evidence="1">Membrane</location>
    </subcellularLocation>
</comment>
<protein>
    <submittedName>
        <fullName evidence="11">F0F1 ATP synthase subunit beta</fullName>
    </submittedName>
</protein>
<evidence type="ECO:0000256" key="5">
    <source>
        <dbReference type="ARBA" id="ARBA00022840"/>
    </source>
</evidence>
<evidence type="ECO:0000256" key="3">
    <source>
        <dbReference type="ARBA" id="ARBA00022448"/>
    </source>
</evidence>
<keyword evidence="6" id="KW-0406">Ion transport</keyword>
<keyword evidence="4" id="KW-0547">Nucleotide-binding</keyword>
<keyword evidence="12" id="KW-1185">Reference proteome</keyword>
<comment type="caution">
    <text evidence="11">The sequence shown here is derived from an EMBL/GenBank/DDBJ whole genome shotgun (WGS) entry which is preliminary data.</text>
</comment>
<evidence type="ECO:0000256" key="9">
    <source>
        <dbReference type="ARBA" id="ARBA00023310"/>
    </source>
</evidence>
<comment type="similarity">
    <text evidence="2">Belongs to the ATPase alpha/beta chains family.</text>
</comment>
<keyword evidence="8" id="KW-0139">CF(1)</keyword>
<evidence type="ECO:0000256" key="1">
    <source>
        <dbReference type="ARBA" id="ARBA00004370"/>
    </source>
</evidence>
<proteinExistence type="inferred from homology"/>
<accession>A0ABW3CE03</accession>
<dbReference type="Gene3D" id="2.40.10.170">
    <property type="match status" value="1"/>
</dbReference>
<organism evidence="11 12">
    <name type="scientific">Actinomadura adrarensis</name>
    <dbReference type="NCBI Taxonomy" id="1819600"/>
    <lineage>
        <taxon>Bacteria</taxon>
        <taxon>Bacillati</taxon>
        <taxon>Actinomycetota</taxon>
        <taxon>Actinomycetes</taxon>
        <taxon>Streptosporangiales</taxon>
        <taxon>Thermomonosporaceae</taxon>
        <taxon>Actinomadura</taxon>
    </lineage>
</organism>
<evidence type="ECO:0000313" key="11">
    <source>
        <dbReference type="EMBL" id="MFD0852680.1"/>
    </source>
</evidence>
<keyword evidence="9" id="KW-0066">ATP synthesis</keyword>
<evidence type="ECO:0000256" key="2">
    <source>
        <dbReference type="ARBA" id="ARBA00008936"/>
    </source>
</evidence>
<keyword evidence="3" id="KW-0813">Transport</keyword>
<dbReference type="InterPro" id="IPR036121">
    <property type="entry name" value="ATPase_F1/V1/A1_a/bsu_N_sf"/>
</dbReference>
<dbReference type="Proteomes" id="UP001597083">
    <property type="component" value="Unassembled WGS sequence"/>
</dbReference>
<feature type="domain" description="ATPase F1/V1/A1 complex alpha/beta subunit N-terminal" evidence="10">
    <location>
        <begin position="14"/>
        <end position="85"/>
    </location>
</feature>
<dbReference type="CDD" id="cd18115">
    <property type="entry name" value="ATP-synt_F1_beta_N"/>
    <property type="match status" value="1"/>
</dbReference>
<evidence type="ECO:0000259" key="10">
    <source>
        <dbReference type="Pfam" id="PF02874"/>
    </source>
</evidence>
<name>A0ABW3CE03_9ACTN</name>
<sequence length="97" mass="10006">MTAQVAEATATGRVARVIGPVVDVEFPADAMPDIYNALNVDVTLGDQTSTLTLEVAQHLGDNMVRAISMQPTDGLVRGAPVSDSGEAISVPVGDVTK</sequence>
<reference evidence="12" key="1">
    <citation type="journal article" date="2019" name="Int. J. Syst. Evol. Microbiol.">
        <title>The Global Catalogue of Microorganisms (GCM) 10K type strain sequencing project: providing services to taxonomists for standard genome sequencing and annotation.</title>
        <authorList>
            <consortium name="The Broad Institute Genomics Platform"/>
            <consortium name="The Broad Institute Genome Sequencing Center for Infectious Disease"/>
            <person name="Wu L."/>
            <person name="Ma J."/>
        </authorList>
    </citation>
    <scope>NUCLEOTIDE SEQUENCE [LARGE SCALE GENOMIC DNA]</scope>
    <source>
        <strain evidence="12">JCM 31696</strain>
    </source>
</reference>
<feature type="non-terminal residue" evidence="11">
    <location>
        <position position="97"/>
    </location>
</feature>
<dbReference type="InterPro" id="IPR050053">
    <property type="entry name" value="ATPase_alpha/beta_chains"/>
</dbReference>
<dbReference type="EMBL" id="JBHTIR010001544">
    <property type="protein sequence ID" value="MFD0852680.1"/>
    <property type="molecule type" value="Genomic_DNA"/>
</dbReference>
<evidence type="ECO:0000256" key="8">
    <source>
        <dbReference type="ARBA" id="ARBA00023196"/>
    </source>
</evidence>
<dbReference type="PANTHER" id="PTHR15184">
    <property type="entry name" value="ATP SYNTHASE"/>
    <property type="match status" value="1"/>
</dbReference>
<keyword evidence="7" id="KW-0472">Membrane</keyword>
<evidence type="ECO:0000256" key="4">
    <source>
        <dbReference type="ARBA" id="ARBA00022741"/>
    </source>
</evidence>
<evidence type="ECO:0000313" key="12">
    <source>
        <dbReference type="Proteomes" id="UP001597083"/>
    </source>
</evidence>
<evidence type="ECO:0000256" key="6">
    <source>
        <dbReference type="ARBA" id="ARBA00023065"/>
    </source>
</evidence>
<keyword evidence="5" id="KW-0067">ATP-binding</keyword>
<dbReference type="SUPFAM" id="SSF50615">
    <property type="entry name" value="N-terminal domain of alpha and beta subunits of F1 ATP synthase"/>
    <property type="match status" value="1"/>
</dbReference>
<gene>
    <name evidence="11" type="ORF">ACFQ07_10615</name>
</gene>
<evidence type="ECO:0000256" key="7">
    <source>
        <dbReference type="ARBA" id="ARBA00023136"/>
    </source>
</evidence>